<comment type="similarity">
    <text evidence="1 4 5">Belongs to the cullin family.</text>
</comment>
<evidence type="ECO:0000256" key="1">
    <source>
        <dbReference type="ARBA" id="ARBA00006019"/>
    </source>
</evidence>
<dbReference type="GO" id="GO:0031625">
    <property type="term" value="F:ubiquitin protein ligase binding"/>
    <property type="evidence" value="ECO:0007669"/>
    <property type="project" value="InterPro"/>
</dbReference>
<dbReference type="SMART" id="SM00182">
    <property type="entry name" value="CULLIN"/>
    <property type="match status" value="1"/>
</dbReference>
<name>A0AA39E7J9_VITRO</name>
<dbReference type="Pfam" id="PF26557">
    <property type="entry name" value="Cullin_AB"/>
    <property type="match status" value="1"/>
</dbReference>
<evidence type="ECO:0000313" key="8">
    <source>
        <dbReference type="Proteomes" id="UP001168098"/>
    </source>
</evidence>
<dbReference type="FunFam" id="1.10.10.10:FF:000183">
    <property type="entry name" value="Cullin 3"/>
    <property type="match status" value="1"/>
</dbReference>
<dbReference type="SMART" id="SM00884">
    <property type="entry name" value="Cullin_Nedd8"/>
    <property type="match status" value="1"/>
</dbReference>
<evidence type="ECO:0000256" key="3">
    <source>
        <dbReference type="ARBA" id="ARBA00022843"/>
    </source>
</evidence>
<evidence type="ECO:0000259" key="6">
    <source>
        <dbReference type="PROSITE" id="PS50069"/>
    </source>
</evidence>
<dbReference type="SUPFAM" id="SSF75632">
    <property type="entry name" value="Cullin homology domain"/>
    <property type="match status" value="1"/>
</dbReference>
<dbReference type="EMBL" id="JARBHA010000001">
    <property type="protein sequence ID" value="KAJ9709269.1"/>
    <property type="molecule type" value="Genomic_DNA"/>
</dbReference>
<dbReference type="PROSITE" id="PS50069">
    <property type="entry name" value="CULLIN_2"/>
    <property type="match status" value="1"/>
</dbReference>
<feature type="domain" description="Cullin family profile" evidence="6">
    <location>
        <begin position="316"/>
        <end position="544"/>
    </location>
</feature>
<dbReference type="Gene3D" id="1.10.10.10">
    <property type="entry name" value="Winged helix-like DNA-binding domain superfamily/Winged helix DNA-binding domain"/>
    <property type="match status" value="1"/>
</dbReference>
<dbReference type="FunFam" id="3.30.230.130:FF:000007">
    <property type="entry name" value="Cullin-3A like"/>
    <property type="match status" value="1"/>
</dbReference>
<dbReference type="InterPro" id="IPR001373">
    <property type="entry name" value="Cullin_N"/>
</dbReference>
<proteinExistence type="inferred from homology"/>
<protein>
    <recommendedName>
        <fullName evidence="6">Cullin family profile domain-containing protein</fullName>
    </recommendedName>
</protein>
<dbReference type="InterPro" id="IPR059120">
    <property type="entry name" value="Cullin-like_AB"/>
</dbReference>
<dbReference type="Gene3D" id="1.20.1310.10">
    <property type="entry name" value="Cullin Repeats"/>
    <property type="match status" value="4"/>
</dbReference>
<dbReference type="InterPro" id="IPR016158">
    <property type="entry name" value="Cullin_homology"/>
</dbReference>
<dbReference type="GO" id="GO:0006511">
    <property type="term" value="P:ubiquitin-dependent protein catabolic process"/>
    <property type="evidence" value="ECO:0007669"/>
    <property type="project" value="InterPro"/>
</dbReference>
<dbReference type="PANTHER" id="PTHR11932">
    <property type="entry name" value="CULLIN"/>
    <property type="match status" value="1"/>
</dbReference>
<dbReference type="FunFam" id="1.20.1310.10:FF:000002">
    <property type="entry name" value="cullin-3 isoform X1"/>
    <property type="match status" value="1"/>
</dbReference>
<dbReference type="InterPro" id="IPR016159">
    <property type="entry name" value="Cullin_repeat-like_dom_sf"/>
</dbReference>
<evidence type="ECO:0000313" key="7">
    <source>
        <dbReference type="EMBL" id="KAJ9709269.1"/>
    </source>
</evidence>
<dbReference type="Proteomes" id="UP001168098">
    <property type="component" value="Unassembled WGS sequence"/>
</dbReference>
<dbReference type="SUPFAM" id="SSF74788">
    <property type="entry name" value="Cullin repeat-like"/>
    <property type="match status" value="1"/>
</dbReference>
<dbReference type="FunFam" id="1.20.1310.10:FF:000005">
    <property type="entry name" value="Cullin 3"/>
    <property type="match status" value="1"/>
</dbReference>
<dbReference type="Gene3D" id="3.30.230.130">
    <property type="entry name" value="Cullin, Chain C, Domain 2"/>
    <property type="match status" value="1"/>
</dbReference>
<dbReference type="InterPro" id="IPR036388">
    <property type="entry name" value="WH-like_DNA-bd_sf"/>
</dbReference>
<keyword evidence="3" id="KW-0832">Ubl conjugation</keyword>
<organism evidence="7 8">
    <name type="scientific">Vitis rotundifolia</name>
    <name type="common">Muscadine grape</name>
    <dbReference type="NCBI Taxonomy" id="103349"/>
    <lineage>
        <taxon>Eukaryota</taxon>
        <taxon>Viridiplantae</taxon>
        <taxon>Streptophyta</taxon>
        <taxon>Embryophyta</taxon>
        <taxon>Tracheophyta</taxon>
        <taxon>Spermatophyta</taxon>
        <taxon>Magnoliopsida</taxon>
        <taxon>eudicotyledons</taxon>
        <taxon>Gunneridae</taxon>
        <taxon>Pentapetalae</taxon>
        <taxon>rosids</taxon>
        <taxon>Vitales</taxon>
        <taxon>Vitaceae</taxon>
        <taxon>Viteae</taxon>
        <taxon>Vitis</taxon>
    </lineage>
</organism>
<dbReference type="Pfam" id="PF00888">
    <property type="entry name" value="Cullin"/>
    <property type="match status" value="1"/>
</dbReference>
<dbReference type="AlphaFoldDB" id="A0AA39E7J9"/>
<dbReference type="InterPro" id="IPR036317">
    <property type="entry name" value="Cullin_homology_sf"/>
</dbReference>
<evidence type="ECO:0000256" key="4">
    <source>
        <dbReference type="PROSITE-ProRule" id="PRU00330"/>
    </source>
</evidence>
<gene>
    <name evidence="7" type="ORF">PVL29_000969</name>
</gene>
<keyword evidence="8" id="KW-1185">Reference proteome</keyword>
<dbReference type="InterPro" id="IPR036390">
    <property type="entry name" value="WH_DNA-bd_sf"/>
</dbReference>
<comment type="caution">
    <text evidence="7">The sequence shown here is derived from an EMBL/GenBank/DDBJ whole genome shotgun (WGS) entry which is preliminary data.</text>
</comment>
<evidence type="ECO:0000256" key="2">
    <source>
        <dbReference type="ARBA" id="ARBA00022499"/>
    </source>
</evidence>
<dbReference type="InterPro" id="IPR019559">
    <property type="entry name" value="Cullin_neddylation_domain"/>
</dbReference>
<dbReference type="FunFam" id="1.20.1310.10:FF:000001">
    <property type="entry name" value="Cullin 3"/>
    <property type="match status" value="1"/>
</dbReference>
<keyword evidence="2" id="KW-1017">Isopeptide bond</keyword>
<dbReference type="InterPro" id="IPR045093">
    <property type="entry name" value="Cullin"/>
</dbReference>
<accession>A0AA39E7J9</accession>
<evidence type="ECO:0000256" key="5">
    <source>
        <dbReference type="RuleBase" id="RU003829"/>
    </source>
</evidence>
<sequence length="675" mass="78370">MVLHKFGEKLYSGLVSTMTSHLKDISKFIEAAQGGLFLEELNRKWADHNKALQMIRDILMYMDRTFIPSTHKTPVHELGLNLWRDNIIHSSKIQTRLLNTLLELVLRERNGEVINRGLMRNIIKMLMDLGSSVYQEDFEKPFLEVSADFYRVESQKFIECCDCADYLKKAERRLNEEMERVSQYLDAKSEVKITNVVEKEMIANHMLRLVHMENSGLVNMLLDDKYDDLGRMYNLFRRVPNGLSTIREVMTSHIRDTGKHLVTDPERLRDPVEFVQRLLDEKDKYDKIIGSAFNNDKTFQNALTSSFEYFINLNPRSPEFISLFVDDKLRKGLKGVSEEDVEIILDKVMMLFRYLQEKDVFEKYYKQHLAKRLLSGKTVSDDAERSLIVKLKTECGYQFTCKLEGMFTDMKTSQDTMQGFNSAHGADLGDGPTLAVTVLTTGSWPTQPSVTCNLPTEMLALCEKFRSYYLGTHTGRRLTWQTNMGTADIKATFAKGQKHELHVSTYQMCVLMLFNNADRLSYKEIEQATEIPASDLKRCMQSMACVKGKNVLRKEPMSKDIGEDDVFFVNDKFTNKLYKVKIGTVVAQKETEPEKQETRQRVEEDRKPQIEAAIVRIMKSRRVLDHNNLIAEVTKQLQSRFLANPVEIKKRIESLIERDFLERDNVDRKLYRYLA</sequence>
<reference evidence="7 8" key="1">
    <citation type="journal article" date="2023" name="BMC Biotechnol.">
        <title>Vitis rotundifolia cv Carlos genome sequencing.</title>
        <authorList>
            <person name="Huff M."/>
            <person name="Hulse-Kemp A."/>
            <person name="Scheffler B."/>
            <person name="Youngblood R."/>
            <person name="Simpson S."/>
            <person name="Babiker E."/>
            <person name="Staton M."/>
        </authorList>
    </citation>
    <scope>NUCLEOTIDE SEQUENCE [LARGE SCALE GENOMIC DNA]</scope>
    <source>
        <tissue evidence="7">Leaf</tissue>
    </source>
</reference>
<dbReference type="SUPFAM" id="SSF46785">
    <property type="entry name" value="Winged helix' DNA-binding domain"/>
    <property type="match status" value="1"/>
</dbReference>
<dbReference type="Pfam" id="PF10557">
    <property type="entry name" value="Cullin_Nedd8"/>
    <property type="match status" value="1"/>
</dbReference>